<protein>
    <submittedName>
        <fullName evidence="1">Uncharacterized protein</fullName>
    </submittedName>
</protein>
<dbReference type="EMBL" id="LRBG01000035">
    <property type="protein sequence ID" value="KXU84989.1"/>
    <property type="molecule type" value="Genomic_DNA"/>
</dbReference>
<dbReference type="Proteomes" id="UP000075613">
    <property type="component" value="Unassembled WGS sequence"/>
</dbReference>
<dbReference type="RefSeq" id="WP_062131055.1">
    <property type="nucleotide sequence ID" value="NZ_LRBG01000035.1"/>
</dbReference>
<dbReference type="STRING" id="1399968.CI15_22145"/>
<keyword evidence="2" id="KW-1185">Reference proteome</keyword>
<dbReference type="AlphaFoldDB" id="A0A149PJ08"/>
<gene>
    <name evidence="1" type="ORF">CI15_22145</name>
</gene>
<reference evidence="1 2" key="1">
    <citation type="journal article" date="2015" name="Int. J. Syst. Evol. Microbiol.">
        <title>Burkholderia monticola sp. nov., isolated from mountain soil.</title>
        <authorList>
            <person name="Baek I."/>
            <person name="Seo B."/>
            <person name="Lee I."/>
            <person name="Yi H."/>
            <person name="Chun J."/>
        </authorList>
    </citation>
    <scope>NUCLEOTIDE SEQUENCE [LARGE SCALE GENOMIC DNA]</scope>
    <source>
        <strain evidence="1 2">JC2948</strain>
    </source>
</reference>
<name>A0A149PJ08_9BURK</name>
<proteinExistence type="predicted"/>
<dbReference type="OrthoDB" id="9007755at2"/>
<organism evidence="1 2">
    <name type="scientific">Paraburkholderia monticola</name>
    <dbReference type="NCBI Taxonomy" id="1399968"/>
    <lineage>
        <taxon>Bacteria</taxon>
        <taxon>Pseudomonadati</taxon>
        <taxon>Pseudomonadota</taxon>
        <taxon>Betaproteobacteria</taxon>
        <taxon>Burkholderiales</taxon>
        <taxon>Burkholderiaceae</taxon>
        <taxon>Paraburkholderia</taxon>
    </lineage>
</organism>
<comment type="caution">
    <text evidence="1">The sequence shown here is derived from an EMBL/GenBank/DDBJ whole genome shotgun (WGS) entry which is preliminary data.</text>
</comment>
<evidence type="ECO:0000313" key="1">
    <source>
        <dbReference type="EMBL" id="KXU84989.1"/>
    </source>
</evidence>
<sequence length="102" mass="10425">MSSLMIRDLSGTRELDRRAMSGIAGGTGSNVPMPTGGLGSLAGFANVNVVVNQNLVQQQNVNVAVLNDDGVIGAGILPLNLKVDPTLWGANYASVGSKYPAA</sequence>
<evidence type="ECO:0000313" key="2">
    <source>
        <dbReference type="Proteomes" id="UP000075613"/>
    </source>
</evidence>
<accession>A0A149PJ08</accession>